<keyword evidence="3" id="KW-1185">Reference proteome</keyword>
<sequence>MYWPWRQQEYFEHTQQQAQDVNLSQHKIILANMNNKIQTATNMQEVKEDVKQGFVFMLRESQSTTYITSQMLKENNTRMLEINFRISANQYLFIYEVVFRISRYEQYLHVQHIIILYFNIL</sequence>
<accession>A0AA86QC05</accession>
<name>A0AA86QC05_9EUKA</name>
<reference evidence="1" key="1">
    <citation type="submission" date="2023-06" db="EMBL/GenBank/DDBJ databases">
        <authorList>
            <person name="Kurt Z."/>
        </authorList>
    </citation>
    <scope>NUCLEOTIDE SEQUENCE</scope>
</reference>
<reference evidence="2 3" key="2">
    <citation type="submission" date="2024-07" db="EMBL/GenBank/DDBJ databases">
        <authorList>
            <person name="Akdeniz Z."/>
        </authorList>
    </citation>
    <scope>NUCLEOTIDE SEQUENCE [LARGE SCALE GENOMIC DNA]</scope>
</reference>
<gene>
    <name evidence="2" type="ORF">HINF_LOCUS42058</name>
    <name evidence="1" type="ORF">HINF_LOCUS44089</name>
</gene>
<evidence type="ECO:0000313" key="1">
    <source>
        <dbReference type="EMBL" id="CAI9956444.1"/>
    </source>
</evidence>
<proteinExistence type="predicted"/>
<evidence type="ECO:0000313" key="2">
    <source>
        <dbReference type="EMBL" id="CAL6047125.1"/>
    </source>
</evidence>
<comment type="caution">
    <text evidence="1">The sequence shown here is derived from an EMBL/GenBank/DDBJ whole genome shotgun (WGS) entry which is preliminary data.</text>
</comment>
<protein>
    <submittedName>
        <fullName evidence="2">Hypothetical_protein</fullName>
    </submittedName>
</protein>
<dbReference type="AlphaFoldDB" id="A0AA86QC05"/>
<dbReference type="EMBL" id="CATOUU010000873">
    <property type="protein sequence ID" value="CAI9956444.1"/>
    <property type="molecule type" value="Genomic_DNA"/>
</dbReference>
<dbReference type="Proteomes" id="UP001642409">
    <property type="component" value="Unassembled WGS sequence"/>
</dbReference>
<dbReference type="EMBL" id="CAXDID020000170">
    <property type="protein sequence ID" value="CAL6047125.1"/>
    <property type="molecule type" value="Genomic_DNA"/>
</dbReference>
<evidence type="ECO:0000313" key="3">
    <source>
        <dbReference type="Proteomes" id="UP001642409"/>
    </source>
</evidence>
<organism evidence="1">
    <name type="scientific">Hexamita inflata</name>
    <dbReference type="NCBI Taxonomy" id="28002"/>
    <lineage>
        <taxon>Eukaryota</taxon>
        <taxon>Metamonada</taxon>
        <taxon>Diplomonadida</taxon>
        <taxon>Hexamitidae</taxon>
        <taxon>Hexamitinae</taxon>
        <taxon>Hexamita</taxon>
    </lineage>
</organism>